<dbReference type="InterPro" id="IPR014031">
    <property type="entry name" value="Ketoacyl_synth_C"/>
</dbReference>
<dbReference type="Proteomes" id="UP000249082">
    <property type="component" value="Unassembled WGS sequence"/>
</dbReference>
<feature type="region of interest" description="Disordered" evidence="8">
    <location>
        <begin position="414"/>
        <end position="434"/>
    </location>
</feature>
<dbReference type="FunFam" id="3.40.47.10:FF:000042">
    <property type="entry name" value="Polyketide synthase Pks13"/>
    <property type="match status" value="1"/>
</dbReference>
<dbReference type="Gene3D" id="3.30.70.250">
    <property type="entry name" value="Malonyl-CoA ACP transacylase, ACP-binding"/>
    <property type="match status" value="1"/>
</dbReference>
<dbReference type="SMART" id="SM00823">
    <property type="entry name" value="PKS_PP"/>
    <property type="match status" value="1"/>
</dbReference>
<dbReference type="Gene3D" id="1.10.1200.10">
    <property type="entry name" value="ACP-like"/>
    <property type="match status" value="1"/>
</dbReference>
<feature type="region of interest" description="N-terminal hotdog fold" evidence="7">
    <location>
        <begin position="1381"/>
        <end position="1505"/>
    </location>
</feature>
<evidence type="ECO:0000256" key="7">
    <source>
        <dbReference type="PROSITE-ProRule" id="PRU01363"/>
    </source>
</evidence>
<dbReference type="InterPro" id="IPR020841">
    <property type="entry name" value="PKS_Beta-ketoAc_synthase_dom"/>
</dbReference>
<dbReference type="InterPro" id="IPR020807">
    <property type="entry name" value="PKS_DH"/>
</dbReference>
<feature type="region of interest" description="C-terminal hotdog fold" evidence="7">
    <location>
        <begin position="1518"/>
        <end position="1662"/>
    </location>
</feature>
<dbReference type="SMART" id="SM00826">
    <property type="entry name" value="PKS_DH"/>
    <property type="match status" value="1"/>
</dbReference>
<dbReference type="InterPro" id="IPR029058">
    <property type="entry name" value="AB_hydrolase_fold"/>
</dbReference>
<dbReference type="InterPro" id="IPR049551">
    <property type="entry name" value="PKS_DH_C"/>
</dbReference>
<keyword evidence="4" id="KW-0276">Fatty acid metabolism</keyword>
<dbReference type="GO" id="GO:0006633">
    <property type="term" value="P:fatty acid biosynthetic process"/>
    <property type="evidence" value="ECO:0007669"/>
    <property type="project" value="InterPro"/>
</dbReference>
<dbReference type="GO" id="GO:0044550">
    <property type="term" value="P:secondary metabolite biosynthetic process"/>
    <property type="evidence" value="ECO:0007669"/>
    <property type="project" value="UniProtKB-ARBA"/>
</dbReference>
<evidence type="ECO:0000259" key="9">
    <source>
        <dbReference type="PROSITE" id="PS50075"/>
    </source>
</evidence>
<dbReference type="PROSITE" id="PS00606">
    <property type="entry name" value="KS3_1"/>
    <property type="match status" value="1"/>
</dbReference>
<dbReference type="FunFam" id="1.10.1200.10:FF:000016">
    <property type="entry name" value="Non-ribosomal peptide synthase"/>
    <property type="match status" value="1"/>
</dbReference>
<dbReference type="InterPro" id="IPR049490">
    <property type="entry name" value="C883_1060-like_KR_N"/>
</dbReference>
<dbReference type="InterPro" id="IPR018201">
    <property type="entry name" value="Ketoacyl_synth_AS"/>
</dbReference>
<dbReference type="InterPro" id="IPR020806">
    <property type="entry name" value="PKS_PP-bd"/>
</dbReference>
<dbReference type="SMART" id="SM00822">
    <property type="entry name" value="PKS_KR"/>
    <property type="match status" value="1"/>
</dbReference>
<dbReference type="InterPro" id="IPR016036">
    <property type="entry name" value="Malonyl_transacylase_ACP-bd"/>
</dbReference>
<dbReference type="GO" id="GO:0071770">
    <property type="term" value="P:DIM/DIP cell wall layer assembly"/>
    <property type="evidence" value="ECO:0007669"/>
    <property type="project" value="TreeGrafter"/>
</dbReference>
<dbReference type="InterPro" id="IPR049900">
    <property type="entry name" value="PKS_mFAS_DH"/>
</dbReference>
<proteinExistence type="predicted"/>
<dbReference type="SUPFAM" id="SSF51735">
    <property type="entry name" value="NAD(P)-binding Rossmann-fold domains"/>
    <property type="match status" value="2"/>
</dbReference>
<protein>
    <submittedName>
        <fullName evidence="12">Uncharacterized protein</fullName>
    </submittedName>
</protein>
<dbReference type="Pfam" id="PF16197">
    <property type="entry name" value="KAsynt_C_assoc"/>
    <property type="match status" value="1"/>
</dbReference>
<organism evidence="12 13">
    <name type="scientific">Novosphingobium pentaromativorans</name>
    <dbReference type="NCBI Taxonomy" id="205844"/>
    <lineage>
        <taxon>Bacteria</taxon>
        <taxon>Pseudomonadati</taxon>
        <taxon>Pseudomonadota</taxon>
        <taxon>Alphaproteobacteria</taxon>
        <taxon>Sphingomonadales</taxon>
        <taxon>Sphingomonadaceae</taxon>
        <taxon>Novosphingobium</taxon>
    </lineage>
</organism>
<evidence type="ECO:0000256" key="1">
    <source>
        <dbReference type="ARBA" id="ARBA00022450"/>
    </source>
</evidence>
<dbReference type="GO" id="GO:0005737">
    <property type="term" value="C:cytoplasm"/>
    <property type="evidence" value="ECO:0007669"/>
    <property type="project" value="TreeGrafter"/>
</dbReference>
<dbReference type="SMART" id="SM00825">
    <property type="entry name" value="PKS_KS"/>
    <property type="match status" value="1"/>
</dbReference>
<evidence type="ECO:0000256" key="5">
    <source>
        <dbReference type="ARBA" id="ARBA00023098"/>
    </source>
</evidence>
<dbReference type="Pfam" id="PF02801">
    <property type="entry name" value="Ketoacyl-synt_C"/>
    <property type="match status" value="1"/>
</dbReference>
<dbReference type="PANTHER" id="PTHR43775:SF37">
    <property type="entry name" value="SI:DKEY-61P9.11"/>
    <property type="match status" value="1"/>
</dbReference>
<dbReference type="PANTHER" id="PTHR43775">
    <property type="entry name" value="FATTY ACID SYNTHASE"/>
    <property type="match status" value="1"/>
</dbReference>
<dbReference type="Gene3D" id="3.10.129.110">
    <property type="entry name" value="Polyketide synthase dehydratase"/>
    <property type="match status" value="1"/>
</dbReference>
<evidence type="ECO:0000256" key="6">
    <source>
        <dbReference type="ARBA" id="ARBA00023268"/>
    </source>
</evidence>
<dbReference type="Pfam" id="PF00698">
    <property type="entry name" value="Acyl_transf_1"/>
    <property type="match status" value="1"/>
</dbReference>
<dbReference type="Gene3D" id="3.40.47.10">
    <property type="match status" value="1"/>
</dbReference>
<dbReference type="SUPFAM" id="SSF53901">
    <property type="entry name" value="Thiolase-like"/>
    <property type="match status" value="1"/>
</dbReference>
<dbReference type="Pfam" id="PF21089">
    <property type="entry name" value="PKS_DH_N"/>
    <property type="match status" value="1"/>
</dbReference>
<dbReference type="GO" id="GO:0004315">
    <property type="term" value="F:3-oxoacyl-[acyl-carrier-protein] synthase activity"/>
    <property type="evidence" value="ECO:0007669"/>
    <property type="project" value="InterPro"/>
</dbReference>
<dbReference type="Pfam" id="PF00109">
    <property type="entry name" value="ketoacyl-synt"/>
    <property type="match status" value="1"/>
</dbReference>
<dbReference type="InterPro" id="IPR057326">
    <property type="entry name" value="KR_dom"/>
</dbReference>
<dbReference type="EMBL" id="QFPX01000001">
    <property type="protein sequence ID" value="PZQ57669.1"/>
    <property type="molecule type" value="Genomic_DNA"/>
</dbReference>
<evidence type="ECO:0000256" key="3">
    <source>
        <dbReference type="ARBA" id="ARBA00022679"/>
    </source>
</evidence>
<keyword evidence="1" id="KW-0596">Phosphopantetheine</keyword>
<dbReference type="Pfam" id="PF00975">
    <property type="entry name" value="Thioesterase"/>
    <property type="match status" value="1"/>
</dbReference>
<dbReference type="InterPro" id="IPR050091">
    <property type="entry name" value="PKS_NRPS_Biosynth_Enz"/>
</dbReference>
<dbReference type="Gene3D" id="3.40.50.720">
    <property type="entry name" value="NAD(P)-binding Rossmann-like Domain"/>
    <property type="match status" value="1"/>
</dbReference>
<gene>
    <name evidence="12" type="ORF">DI555_01780</name>
</gene>
<dbReference type="InterPro" id="IPR014043">
    <property type="entry name" value="Acyl_transferase_dom"/>
</dbReference>
<dbReference type="InterPro" id="IPR001031">
    <property type="entry name" value="Thioesterase"/>
</dbReference>
<dbReference type="SUPFAM" id="SSF47336">
    <property type="entry name" value="ACP-like"/>
    <property type="match status" value="1"/>
</dbReference>
<dbReference type="InterPro" id="IPR049552">
    <property type="entry name" value="PKS_DH_N"/>
</dbReference>
<dbReference type="GO" id="GO:0004312">
    <property type="term" value="F:fatty acid synthase activity"/>
    <property type="evidence" value="ECO:0007669"/>
    <property type="project" value="TreeGrafter"/>
</dbReference>
<name>A0A2W5P0N2_9SPHN</name>
<evidence type="ECO:0000256" key="4">
    <source>
        <dbReference type="ARBA" id="ARBA00022832"/>
    </source>
</evidence>
<evidence type="ECO:0000256" key="8">
    <source>
        <dbReference type="SAM" id="MobiDB-lite"/>
    </source>
</evidence>
<comment type="caution">
    <text evidence="12">The sequence shown here is derived from an EMBL/GenBank/DDBJ whole genome shotgun (WGS) entry which is preliminary data.</text>
</comment>
<dbReference type="Gene3D" id="3.30.70.3290">
    <property type="match status" value="1"/>
</dbReference>
<dbReference type="SUPFAM" id="SSF55048">
    <property type="entry name" value="Probable ACP-binding domain of malonyl-CoA ACP transacylase"/>
    <property type="match status" value="1"/>
</dbReference>
<dbReference type="InterPro" id="IPR013968">
    <property type="entry name" value="PKS_KR"/>
</dbReference>
<dbReference type="SMART" id="SM00827">
    <property type="entry name" value="PKS_AT"/>
    <property type="match status" value="1"/>
</dbReference>
<dbReference type="GO" id="GO:0031177">
    <property type="term" value="F:phosphopantetheine binding"/>
    <property type="evidence" value="ECO:0007669"/>
    <property type="project" value="InterPro"/>
</dbReference>
<dbReference type="InterPro" id="IPR036736">
    <property type="entry name" value="ACP-like_sf"/>
</dbReference>
<dbReference type="Gene3D" id="3.40.50.1820">
    <property type="entry name" value="alpha/beta hydrolase"/>
    <property type="match status" value="1"/>
</dbReference>
<feature type="active site" description="Proton acceptor; for dehydratase activity" evidence="7">
    <location>
        <position position="1412"/>
    </location>
</feature>
<dbReference type="CDD" id="cd00833">
    <property type="entry name" value="PKS"/>
    <property type="match status" value="1"/>
</dbReference>
<dbReference type="Pfam" id="PF08659">
    <property type="entry name" value="KR"/>
    <property type="match status" value="1"/>
</dbReference>
<keyword evidence="2" id="KW-0597">Phosphoprotein</keyword>
<dbReference type="InterPro" id="IPR036291">
    <property type="entry name" value="NAD(P)-bd_dom_sf"/>
</dbReference>
<evidence type="ECO:0000313" key="12">
    <source>
        <dbReference type="EMBL" id="PZQ57669.1"/>
    </source>
</evidence>
<dbReference type="Pfam" id="PF00550">
    <property type="entry name" value="PP-binding"/>
    <property type="match status" value="1"/>
</dbReference>
<keyword evidence="6" id="KW-0511">Multifunctional enzyme</keyword>
<evidence type="ECO:0000259" key="10">
    <source>
        <dbReference type="PROSITE" id="PS52004"/>
    </source>
</evidence>
<dbReference type="InterPro" id="IPR014030">
    <property type="entry name" value="Ketoacyl_synth_N"/>
</dbReference>
<dbReference type="PROSITE" id="PS52019">
    <property type="entry name" value="PKS_MFAS_DH"/>
    <property type="match status" value="1"/>
</dbReference>
<feature type="domain" description="Ketosynthase family 3 (KS3)" evidence="10">
    <location>
        <begin position="17"/>
        <end position="445"/>
    </location>
</feature>
<dbReference type="PROSITE" id="PS52004">
    <property type="entry name" value="KS3_2"/>
    <property type="match status" value="1"/>
</dbReference>
<dbReference type="Pfam" id="PF21394">
    <property type="entry name" value="Beta-ketacyl_N"/>
    <property type="match status" value="1"/>
</dbReference>
<feature type="domain" description="PKS/mFAS DH" evidence="11">
    <location>
        <begin position="1381"/>
        <end position="1662"/>
    </location>
</feature>
<dbReference type="Pfam" id="PF14765">
    <property type="entry name" value="PS-DH"/>
    <property type="match status" value="1"/>
</dbReference>
<dbReference type="InterPro" id="IPR009081">
    <property type="entry name" value="PP-bd_ACP"/>
</dbReference>
<dbReference type="InterPro" id="IPR001227">
    <property type="entry name" value="Ac_transferase_dom_sf"/>
</dbReference>
<dbReference type="PROSITE" id="PS50075">
    <property type="entry name" value="CARRIER"/>
    <property type="match status" value="1"/>
</dbReference>
<dbReference type="InterPro" id="IPR016039">
    <property type="entry name" value="Thiolase-like"/>
</dbReference>
<reference evidence="12 13" key="1">
    <citation type="submission" date="2017-08" db="EMBL/GenBank/DDBJ databases">
        <title>Infants hospitalized years apart are colonized by the same room-sourced microbial strains.</title>
        <authorList>
            <person name="Brooks B."/>
            <person name="Olm M.R."/>
            <person name="Firek B.A."/>
            <person name="Baker R."/>
            <person name="Thomas B.C."/>
            <person name="Morowitz M.J."/>
            <person name="Banfield J.F."/>
        </authorList>
    </citation>
    <scope>NUCLEOTIDE SEQUENCE [LARGE SCALE GENOMIC DNA]</scope>
    <source>
        <strain evidence="12">S2_005_002_R2_33</strain>
    </source>
</reference>
<dbReference type="InterPro" id="IPR042104">
    <property type="entry name" value="PKS_dehydratase_sf"/>
</dbReference>
<evidence type="ECO:0000313" key="13">
    <source>
        <dbReference type="Proteomes" id="UP000249082"/>
    </source>
</evidence>
<keyword evidence="3" id="KW-0808">Transferase</keyword>
<dbReference type="InterPro" id="IPR032821">
    <property type="entry name" value="PKS_assoc"/>
</dbReference>
<sequence length="2131" mass="230778">MDQDFGSFEDRGDAPDAASIAIIGMACRFAGGRGPDAFWDLLREGREGLETYTDEELLAAGVSPALLRNPRYVRRGAPLADMECFDAALFGLSQRDAAIMDPQHRHFLECSWEALEDAGHTPQGFGGMIGVFAGSGHNAYMPYNLLGNRRLVQDTGLFLLRHTGNDKDFLTTRVSYLLDLKGPSISVQTACSTSLVAIHMAAQSLLSGECDMALAGGVSIELPHRHGYLYEEGEILSPDGRCRPFDASSQGTVFGSGVAVLALRRLADAIENGDHIHAVLRGSAVNNDGSAKVGYLAPGVEGQAAVIAEALAVSGVDPAEIDYVEAHGTGTPIGDPIEVAALSQAFGQRERARPCGLGSVKANIGHTDTAAGAAGVIKVALALRHQELPAVPHFEVPNPDCAIATSPFRIQATREAWPRRDSSPRRAGVSSLGVGGTNAHVVMEEAPLRSPGSASRRRQLLVASGQSESALAANLAALSRRLVEAPDISLPDTAYTLSTGRRHLGMRQFVVASRDAPEQAAVSLEAASQAAGRPAAIPGRSVAFLFCGGGPQHNDMARGLYETEPLFRAEVDRGLGLLDAIAPNELRRWLFPAQEDFARASAELERPSNALPALFIVQTALARLWMSLGITPAAMIGHSCGEYAAAHLSGVIDLASGLRIVHTRGVLFEKTGAGGMLGVSLSEAELAPLLSERLSIAAINGPRLCVVSGATHAIERFQRDLEEREIEAARIPITVAAHSPMLDPILPEFRARLSGIAFHAPRIPFASNLTGDWVRAAEATDPDYWVRHLREPVRFTDGLQCLLAEPDRVLLEVGPGRSMASLARQHAARKPSQPVVASMRHPDQDIADDARFLEALGELWTLGVDIDWSAFWHGEQRLRLPLPTYRFDRQRHWFDAQAATKRQDGSEADPDLRMELAEWAYEPVWIRDDEPTREPGKGPVLVLRDDAGFSERLIAKLRGQGADVIAVRRGRRRKACGREDFVVRPARREDWAWLFGRLAQQDRLPERVFHCWMVTGRRRPGRDSLLDHSLFSLTAMAPELAAACEGGEVGVVLVTDRAQRIAGDSDIEPLKAAFIGARRSIAAEYPGLRFHAVDIDDRAGRSMWPDRTVEAVIEESASASDRDVAWRAGERWTLGQRPARGVLDNAETSPFRKDGTYLITGGLGGIGLTIARHLAATAGTRIALLSRTVLPDRARWDELLEDGELPLPLREKLLGVLELEAMGAQVELATADVAEVRGLRRAIRRVEARFGRIDGIFHTAGTLDDELVETRSRAAIQAVLRPKVAGTLALERVMAGRPPDFLMLFSSISAFAGLPGQADYAAANAFLDAYAQSRSQDPATRVLSVGWSQWAQVGMAAALAGNSGQSGAHSADLGKGESVAHPFLERLHSISSGEFVVATSLTPQRHWILDEHRMVGTGPLLPGTAYLELARAAVATAESGPMEFSDFTFLEAFAVPDTETRDLRVHAQKDGEGAWQVVVLGRPLRSRAPWTEHARGTLRRHDTPPLRAMLDLDAIARRCRPGRGGSEDQPRLIFGPRWENLSELMIGQDEALLTLELPEAFRGELEELALHPALLDFATAGAQALIAGRDPDKDFYAPFSYRRLVLHAPLPAQVVSHVRYRANAEASGKTANFNVTITDPDGLVLAEIRDFTMIRVAGTALAKTAPAEIGTTAEGRAGILPEEGAEIVARLLAGARRPHLVISPYDLPAVLAEMRKPARPTPTTAAGDPADAPRTETERLIADLWCDLLGMTAIGRNDNFFDLGGHSLLAVQFSNRLRKRTGKTLPLAAMLGQPTVANLALIIDPGSRADNAGAGTETTEANAHEGLVTIREGGADRALFFVHDGLGETLLYRNLALRLDTDRPIIGMEPLRRADGTYAHTRIDEMAAHYVDRLRQVQQEGPYLLAGLCAGGVIAFEMARQLQDEGSQVAFVGIIDAADVEARKFRFLTTRLRMARLKTLMAQSGPLGLLPDLGRKAWNAACWELGSRLRQVQDRRTVRTMRNREAGEGAGVITTREPAGAIPFLKLYEVAHREHRPKGIFEGGTVALFKAGSDTGLPDDTPYSLTYRDYALGWGKRVRDEIVIVDIPGGHSSNLQEPYVDRLAPLFQEALDSALANIDPAPFETIGVAAE</sequence>
<dbReference type="GO" id="GO:0005886">
    <property type="term" value="C:plasma membrane"/>
    <property type="evidence" value="ECO:0007669"/>
    <property type="project" value="TreeGrafter"/>
</dbReference>
<dbReference type="Gene3D" id="3.40.366.10">
    <property type="entry name" value="Malonyl-Coenzyme A Acyl Carrier Protein, domain 2"/>
    <property type="match status" value="1"/>
</dbReference>
<feature type="domain" description="Carrier" evidence="9">
    <location>
        <begin position="1732"/>
        <end position="1807"/>
    </location>
</feature>
<dbReference type="InterPro" id="IPR016035">
    <property type="entry name" value="Acyl_Trfase/lysoPLipase"/>
</dbReference>
<feature type="active site" description="Proton donor; for dehydratase activity" evidence="7">
    <location>
        <position position="1576"/>
    </location>
</feature>
<accession>A0A2W5P0N2</accession>
<evidence type="ECO:0000256" key="2">
    <source>
        <dbReference type="ARBA" id="ARBA00022553"/>
    </source>
</evidence>
<dbReference type="SUPFAM" id="SSF53474">
    <property type="entry name" value="alpha/beta-Hydrolases"/>
    <property type="match status" value="1"/>
</dbReference>
<dbReference type="SUPFAM" id="SSF52151">
    <property type="entry name" value="FabD/lysophospholipase-like"/>
    <property type="match status" value="1"/>
</dbReference>
<dbReference type="CDD" id="cd08953">
    <property type="entry name" value="KR_2_SDR_x"/>
    <property type="match status" value="1"/>
</dbReference>
<keyword evidence="5" id="KW-0443">Lipid metabolism</keyword>
<evidence type="ECO:0000259" key="11">
    <source>
        <dbReference type="PROSITE" id="PS52019"/>
    </source>
</evidence>